<evidence type="ECO:0008006" key="3">
    <source>
        <dbReference type="Google" id="ProtNLM"/>
    </source>
</evidence>
<keyword evidence="2" id="KW-1185">Reference proteome</keyword>
<dbReference type="PANTHER" id="PTHR35757:SF1">
    <property type="entry name" value="THERMOSOME SUBUNIT GAMMA"/>
    <property type="match status" value="1"/>
</dbReference>
<accession>A0ABW2L4T4</accession>
<organism evidence="1 2">
    <name type="scientific">Haloferula chungangensis</name>
    <dbReference type="NCBI Taxonomy" id="1048331"/>
    <lineage>
        <taxon>Bacteria</taxon>
        <taxon>Pseudomonadati</taxon>
        <taxon>Verrucomicrobiota</taxon>
        <taxon>Verrucomicrobiia</taxon>
        <taxon>Verrucomicrobiales</taxon>
        <taxon>Verrucomicrobiaceae</taxon>
        <taxon>Haloferula</taxon>
    </lineage>
</organism>
<dbReference type="Proteomes" id="UP001596472">
    <property type="component" value="Unassembled WGS sequence"/>
</dbReference>
<evidence type="ECO:0000313" key="1">
    <source>
        <dbReference type="EMBL" id="MFC7337366.1"/>
    </source>
</evidence>
<dbReference type="PANTHER" id="PTHR35757">
    <property type="entry name" value="THERMOSOME SUBUNIT GAMMA"/>
    <property type="match status" value="1"/>
</dbReference>
<dbReference type="RefSeq" id="WP_379711586.1">
    <property type="nucleotide sequence ID" value="NZ_JBHTBS010000004.1"/>
</dbReference>
<comment type="caution">
    <text evidence="1">The sequence shown here is derived from an EMBL/GenBank/DDBJ whole genome shotgun (WGS) entry which is preliminary data.</text>
</comment>
<name>A0ABW2L4T4_9BACT</name>
<sequence length="304" mass="34622">MKRLLPLLTACFLPSTHAEELKGEKSVDFIRVTEEGHATRLETAVTRFEKNGVSVELIGAIHLADASYFKALEKRFERYVALLYEGIGQAVPKPFRYDHPDGFDEDESEFDQGEIDDLPLEDDDQSKALDGLGRIYQKAARWLDLRYQMSEIDYTRPNFVHADLTQAEFRELQAERGESIIGFAFKTGFRSKVKVREPTTYGLIKALVKRDKRLLKLQLVHSLGAGDDQIAALAGENVIVTDRNQKCLAVLNEQIAAGKEELGIFYGAAHFPDMQERLLEDGWVKSGEEWMTAWDLEERRARRP</sequence>
<reference evidence="2" key="1">
    <citation type="journal article" date="2019" name="Int. J. Syst. Evol. Microbiol.">
        <title>The Global Catalogue of Microorganisms (GCM) 10K type strain sequencing project: providing services to taxonomists for standard genome sequencing and annotation.</title>
        <authorList>
            <consortium name="The Broad Institute Genomics Platform"/>
            <consortium name="The Broad Institute Genome Sequencing Center for Infectious Disease"/>
            <person name="Wu L."/>
            <person name="Ma J."/>
        </authorList>
    </citation>
    <scope>NUCLEOTIDE SEQUENCE [LARGE SCALE GENOMIC DNA]</scope>
    <source>
        <strain evidence="2">CGMCC 4.1467</strain>
    </source>
</reference>
<proteinExistence type="predicted"/>
<gene>
    <name evidence="1" type="ORF">ACFQY0_09285</name>
</gene>
<protein>
    <recommendedName>
        <fullName evidence="3">TraB/GumN family protein</fullName>
    </recommendedName>
</protein>
<evidence type="ECO:0000313" key="2">
    <source>
        <dbReference type="Proteomes" id="UP001596472"/>
    </source>
</evidence>
<dbReference type="EMBL" id="JBHTBS010000004">
    <property type="protein sequence ID" value="MFC7337366.1"/>
    <property type="molecule type" value="Genomic_DNA"/>
</dbReference>